<dbReference type="CDD" id="cd03784">
    <property type="entry name" value="GT1_Gtf-like"/>
    <property type="match status" value="1"/>
</dbReference>
<keyword evidence="4" id="KW-0472">Membrane</keyword>
<keyword evidence="4" id="KW-0812">Transmembrane</keyword>
<gene>
    <name evidence="5" type="ORF">Adt_24509</name>
</gene>
<dbReference type="Proteomes" id="UP001604336">
    <property type="component" value="Unassembled WGS sequence"/>
</dbReference>
<accession>A0ABD1SFI7</accession>
<dbReference type="PANTHER" id="PTHR48049:SF160">
    <property type="entry name" value="UDP-GLYCOSYLTRANSFERASE 91A1"/>
    <property type="match status" value="1"/>
</dbReference>
<keyword evidence="4" id="KW-1133">Transmembrane helix</keyword>
<dbReference type="EMBL" id="JBFOLK010000007">
    <property type="protein sequence ID" value="KAL2498959.1"/>
    <property type="molecule type" value="Genomic_DNA"/>
</dbReference>
<keyword evidence="3" id="KW-0808">Transferase</keyword>
<evidence type="ECO:0000313" key="5">
    <source>
        <dbReference type="EMBL" id="KAL2498959.1"/>
    </source>
</evidence>
<dbReference type="AlphaFoldDB" id="A0ABD1SFI7"/>
<dbReference type="GO" id="GO:0016757">
    <property type="term" value="F:glycosyltransferase activity"/>
    <property type="evidence" value="ECO:0007669"/>
    <property type="project" value="UniProtKB-KW"/>
</dbReference>
<name>A0ABD1SFI7_9LAMI</name>
<evidence type="ECO:0000256" key="3">
    <source>
        <dbReference type="ARBA" id="ARBA00022679"/>
    </source>
</evidence>
<dbReference type="Pfam" id="PF00201">
    <property type="entry name" value="UDPGT"/>
    <property type="match status" value="1"/>
</dbReference>
<sequence>MAVLLMRLSLVVVEEERKEEMVNLERVVFGTVSTAAAGWLLLLGFLYLMCDAILDLSATNADMMMVGVGMMNLHLKSMADPGKLHILMFPWLAFGHLIPFLELAKLIAQKGHRISFVSTHRNIQRLRKLPPYLSDLIDFVKIQLPEVDNLPEDAEASIDLPYNMVRYLKIAFDELQPRITCLLQDSSPDWVIVDFASYWLCPEAAKLNIPCAYFSVFTAAFLNFIGPTWITLENQDYRVKPEDFTEKPKWIPFETSVSFRLFQMNRQFRQFKEAGGNVSDAYRNAATVDGCDVVAIRSCYEFESEWLQLLENIYQKPIIPVGHLPPTTSDGGSEYQNENWLEIKEWLDKKEKGSVVYVAFGGETKPNQEELTEIALGLEKSELPFFWALRKQRGAADNEVTQLPEGFEERIKGRGVVCTSWVPQLKLLSHDSVGGILTHCGLSSVVEAVHFGKWLILLPFWADSGLISSQLEEKKMGHEIARNELDGSFNKDSVAYSLRLVMVEEGGKVYREKVKEMREILSYEDKQDGYTERFLDYLQNHRRAKKIEFPSEL</sequence>
<keyword evidence="6" id="KW-1185">Reference proteome</keyword>
<dbReference type="SUPFAM" id="SSF53756">
    <property type="entry name" value="UDP-Glycosyltransferase/glycogen phosphorylase"/>
    <property type="match status" value="1"/>
</dbReference>
<feature type="transmembrane region" description="Helical" evidence="4">
    <location>
        <begin position="84"/>
        <end position="104"/>
    </location>
</feature>
<dbReference type="InterPro" id="IPR050481">
    <property type="entry name" value="UDP-glycosyltransf_plant"/>
</dbReference>
<dbReference type="InterPro" id="IPR002213">
    <property type="entry name" value="UDP_glucos_trans"/>
</dbReference>
<dbReference type="FunFam" id="3.40.50.2000:FF:000088">
    <property type="entry name" value="Glycosyltransferase"/>
    <property type="match status" value="1"/>
</dbReference>
<evidence type="ECO:0000256" key="1">
    <source>
        <dbReference type="ARBA" id="ARBA00009995"/>
    </source>
</evidence>
<dbReference type="FunFam" id="3.40.50.2000:FF:000037">
    <property type="entry name" value="Glycosyltransferase"/>
    <property type="match status" value="1"/>
</dbReference>
<protein>
    <submittedName>
        <fullName evidence="5">UDP-glycosyltransferase 91A1</fullName>
    </submittedName>
</protein>
<evidence type="ECO:0000256" key="2">
    <source>
        <dbReference type="ARBA" id="ARBA00022676"/>
    </source>
</evidence>
<evidence type="ECO:0000256" key="4">
    <source>
        <dbReference type="SAM" id="Phobius"/>
    </source>
</evidence>
<comment type="caution">
    <text evidence="5">The sequence shown here is derived from an EMBL/GenBank/DDBJ whole genome shotgun (WGS) entry which is preliminary data.</text>
</comment>
<evidence type="ECO:0000313" key="6">
    <source>
        <dbReference type="Proteomes" id="UP001604336"/>
    </source>
</evidence>
<keyword evidence="2" id="KW-0328">Glycosyltransferase</keyword>
<feature type="transmembrane region" description="Helical" evidence="4">
    <location>
        <begin position="27"/>
        <end position="49"/>
    </location>
</feature>
<comment type="similarity">
    <text evidence="1">Belongs to the UDP-glycosyltransferase family.</text>
</comment>
<organism evidence="5 6">
    <name type="scientific">Abeliophyllum distichum</name>
    <dbReference type="NCBI Taxonomy" id="126358"/>
    <lineage>
        <taxon>Eukaryota</taxon>
        <taxon>Viridiplantae</taxon>
        <taxon>Streptophyta</taxon>
        <taxon>Embryophyta</taxon>
        <taxon>Tracheophyta</taxon>
        <taxon>Spermatophyta</taxon>
        <taxon>Magnoliopsida</taxon>
        <taxon>eudicotyledons</taxon>
        <taxon>Gunneridae</taxon>
        <taxon>Pentapetalae</taxon>
        <taxon>asterids</taxon>
        <taxon>lamiids</taxon>
        <taxon>Lamiales</taxon>
        <taxon>Oleaceae</taxon>
        <taxon>Forsythieae</taxon>
        <taxon>Abeliophyllum</taxon>
    </lineage>
</organism>
<dbReference type="Gene3D" id="3.40.50.2000">
    <property type="entry name" value="Glycogen Phosphorylase B"/>
    <property type="match status" value="2"/>
</dbReference>
<reference evidence="6" key="1">
    <citation type="submission" date="2024-07" db="EMBL/GenBank/DDBJ databases">
        <title>Two chromosome-level genome assemblies of Korean endemic species Abeliophyllum distichum and Forsythia ovata (Oleaceae).</title>
        <authorList>
            <person name="Jang H."/>
        </authorList>
    </citation>
    <scope>NUCLEOTIDE SEQUENCE [LARGE SCALE GENOMIC DNA]</scope>
</reference>
<proteinExistence type="inferred from homology"/>
<dbReference type="PANTHER" id="PTHR48049">
    <property type="entry name" value="GLYCOSYLTRANSFERASE"/>
    <property type="match status" value="1"/>
</dbReference>